<protein>
    <submittedName>
        <fullName evidence="4">CMP-binding factor</fullName>
    </submittedName>
</protein>
<dbReference type="GO" id="GO:0004527">
    <property type="term" value="F:exonuclease activity"/>
    <property type="evidence" value="ECO:0007669"/>
    <property type="project" value="UniProtKB-KW"/>
</dbReference>
<dbReference type="Gene3D" id="2.40.50.140">
    <property type="entry name" value="Nucleic acid-binding proteins"/>
    <property type="match status" value="1"/>
</dbReference>
<dbReference type="STRING" id="1423750.FC89_GL000006"/>
<dbReference type="InterPro" id="IPR003607">
    <property type="entry name" value="HD/PDEase_dom"/>
</dbReference>
<dbReference type="PATRIC" id="fig|1423750.3.peg.6"/>
<dbReference type="PANTHER" id="PTHR37294:SF1">
    <property type="entry name" value="3'-5' EXORIBONUCLEASE YHAM"/>
    <property type="match status" value="1"/>
</dbReference>
<dbReference type="InterPro" id="IPR006674">
    <property type="entry name" value="HD_domain"/>
</dbReference>
<keyword evidence="1" id="KW-0378">Hydrolase</keyword>
<dbReference type="GO" id="GO:0031125">
    <property type="term" value="P:rRNA 3'-end processing"/>
    <property type="evidence" value="ECO:0007669"/>
    <property type="project" value="TreeGrafter"/>
</dbReference>
<dbReference type="SUPFAM" id="SSF50249">
    <property type="entry name" value="Nucleic acid-binding proteins"/>
    <property type="match status" value="1"/>
</dbReference>
<gene>
    <name evidence="4" type="ORF">FC89_GL000006</name>
</gene>
<dbReference type="Pfam" id="PF01336">
    <property type="entry name" value="tRNA_anti-codon"/>
    <property type="match status" value="1"/>
</dbReference>
<reference evidence="4 5" key="1">
    <citation type="journal article" date="2015" name="Genome Announc.">
        <title>Expanding the biotechnology potential of lactobacilli through comparative genomics of 213 strains and associated genera.</title>
        <authorList>
            <person name="Sun Z."/>
            <person name="Harris H.M."/>
            <person name="McCann A."/>
            <person name="Guo C."/>
            <person name="Argimon S."/>
            <person name="Zhang W."/>
            <person name="Yang X."/>
            <person name="Jeffery I.B."/>
            <person name="Cooney J.C."/>
            <person name="Kagawa T.F."/>
            <person name="Liu W."/>
            <person name="Song Y."/>
            <person name="Salvetti E."/>
            <person name="Wrobel A."/>
            <person name="Rasinkangas P."/>
            <person name="Parkhill J."/>
            <person name="Rea M.C."/>
            <person name="O'Sullivan O."/>
            <person name="Ritari J."/>
            <person name="Douillard F.P."/>
            <person name="Paul Ross R."/>
            <person name="Yang R."/>
            <person name="Briner A.E."/>
            <person name="Felis G.E."/>
            <person name="de Vos W.M."/>
            <person name="Barrangou R."/>
            <person name="Klaenhammer T.R."/>
            <person name="Caufield P.W."/>
            <person name="Cui Y."/>
            <person name="Zhang H."/>
            <person name="O'Toole P.W."/>
        </authorList>
    </citation>
    <scope>NUCLEOTIDE SEQUENCE [LARGE SCALE GENOMIC DNA]</scope>
    <source>
        <strain evidence="4 5">DSM 18630</strain>
    </source>
</reference>
<dbReference type="PROSITE" id="PS51831">
    <property type="entry name" value="HD"/>
    <property type="match status" value="1"/>
</dbReference>
<dbReference type="Gene3D" id="1.10.3210.10">
    <property type="entry name" value="Hypothetical protein af1432"/>
    <property type="match status" value="1"/>
</dbReference>
<feature type="domain" description="HD" evidence="3">
    <location>
        <begin position="161"/>
        <end position="282"/>
    </location>
</feature>
<dbReference type="EMBL" id="AZGB01000005">
    <property type="protein sequence ID" value="KRM07569.1"/>
    <property type="molecule type" value="Genomic_DNA"/>
</dbReference>
<organism evidence="4 5">
    <name type="scientific">Liquorilactobacillus ghanensis DSM 18630</name>
    <dbReference type="NCBI Taxonomy" id="1423750"/>
    <lineage>
        <taxon>Bacteria</taxon>
        <taxon>Bacillati</taxon>
        <taxon>Bacillota</taxon>
        <taxon>Bacilli</taxon>
        <taxon>Lactobacillales</taxon>
        <taxon>Lactobacillaceae</taxon>
        <taxon>Liquorilactobacillus</taxon>
    </lineage>
</organism>
<dbReference type="SUPFAM" id="SSF109604">
    <property type="entry name" value="HD-domain/PDEase-like"/>
    <property type="match status" value="1"/>
</dbReference>
<evidence type="ECO:0000259" key="3">
    <source>
        <dbReference type="PROSITE" id="PS51831"/>
    </source>
</evidence>
<dbReference type="GO" id="GO:0003676">
    <property type="term" value="F:nucleic acid binding"/>
    <property type="evidence" value="ECO:0007669"/>
    <property type="project" value="InterPro"/>
</dbReference>
<evidence type="ECO:0000313" key="4">
    <source>
        <dbReference type="EMBL" id="KRM07569.1"/>
    </source>
</evidence>
<evidence type="ECO:0000256" key="2">
    <source>
        <dbReference type="ARBA" id="ARBA00022839"/>
    </source>
</evidence>
<dbReference type="InterPro" id="IPR004365">
    <property type="entry name" value="NA-bd_OB_tRNA"/>
</dbReference>
<dbReference type="CDD" id="cd00077">
    <property type="entry name" value="HDc"/>
    <property type="match status" value="1"/>
</dbReference>
<dbReference type="GeneID" id="98318074"/>
<accession>A0A0R1VP59</accession>
<dbReference type="RefSeq" id="WP_057870816.1">
    <property type="nucleotide sequence ID" value="NZ_AZGB01000005.1"/>
</dbReference>
<dbReference type="CDD" id="cd04492">
    <property type="entry name" value="YhaM_OBF_like"/>
    <property type="match status" value="1"/>
</dbReference>
<evidence type="ECO:0000313" key="5">
    <source>
        <dbReference type="Proteomes" id="UP000051451"/>
    </source>
</evidence>
<keyword evidence="5" id="KW-1185">Reference proteome</keyword>
<dbReference type="Pfam" id="PF01966">
    <property type="entry name" value="HD"/>
    <property type="match status" value="1"/>
</dbReference>
<dbReference type="InterPro" id="IPR012340">
    <property type="entry name" value="NA-bd_OB-fold"/>
</dbReference>
<dbReference type="SMART" id="SM00471">
    <property type="entry name" value="HDc"/>
    <property type="match status" value="1"/>
</dbReference>
<dbReference type="AlphaFoldDB" id="A0A0R1VP59"/>
<keyword evidence="2" id="KW-0269">Exonuclease</keyword>
<name>A0A0R1VP59_9LACO</name>
<dbReference type="InterPro" id="IPR050798">
    <property type="entry name" value="YhaM_exoribonuc/phosphodiest"/>
</dbReference>
<sequence length="321" mass="36066">MSVKKIYDYQVDEKLELFVLIKSANVRIAKNGKKFIAFMLADSSGEISAKFWDASDKEIAAFQPGKVVLIKGKREIYQGNPQIKLFFVRLATTAEPHEPAAFVKRAPLKAAQMDDEINQIVFAITNPDWNRIVRFLLKKFHQQFFTYPAAKKNHHAFTGGLAYHSLSMLRLAQAIAHEYPVINAPLLYAGVILHDMGKTIELSGPVATSYTTAGNLIGHIVLIDEQIVLACHELQIDENTEDVLLLRHLILSHHGLLEYGSPIRPHLLEAEVLHQIDQIDASIQMLSGVLEHTAPGEFSEKIFGMDGRNFYRPQLDNNSSK</sequence>
<dbReference type="OrthoDB" id="9778453at2"/>
<dbReference type="PANTHER" id="PTHR37294">
    <property type="entry name" value="3'-5' EXORIBONUCLEASE YHAM"/>
    <property type="match status" value="1"/>
</dbReference>
<proteinExistence type="predicted"/>
<comment type="caution">
    <text evidence="4">The sequence shown here is derived from an EMBL/GenBank/DDBJ whole genome shotgun (WGS) entry which is preliminary data.</text>
</comment>
<evidence type="ECO:0000256" key="1">
    <source>
        <dbReference type="ARBA" id="ARBA00022801"/>
    </source>
</evidence>
<dbReference type="FunFam" id="1.10.3210.10:FF:000008">
    <property type="entry name" value="3'-5' exoribonuclease YhaM"/>
    <property type="match status" value="1"/>
</dbReference>
<keyword evidence="2" id="KW-0540">Nuclease</keyword>
<dbReference type="Proteomes" id="UP000051451">
    <property type="component" value="Unassembled WGS sequence"/>
</dbReference>